<feature type="transmembrane region" description="Helical" evidence="6">
    <location>
        <begin position="29"/>
        <end position="47"/>
    </location>
</feature>
<dbReference type="Proteomes" id="UP000216101">
    <property type="component" value="Unassembled WGS sequence"/>
</dbReference>
<sequence>MSDEQQSSPFTPPPTGPVVDNTASLGKRLQAMVIDVVIMMVCIFPFAQNQGLMEIAEQQGTIPPELALKLVLFQLMMFFVLHGFLLHQYGQTIGKRIIGIAIVTMDNQKPPFLPLILQRYVSQWLMGLVPVIGILLRLADVLAIFRDDKRCIHDHIAKTKVIDLKIPVSHHQGKPDSIIV</sequence>
<protein>
    <recommendedName>
        <fullName evidence="7">RDD domain-containing protein</fullName>
    </recommendedName>
</protein>
<dbReference type="AlphaFoldDB" id="A0A266QA69"/>
<keyword evidence="4 6" id="KW-1133">Transmembrane helix</keyword>
<dbReference type="InterPro" id="IPR010432">
    <property type="entry name" value="RDD"/>
</dbReference>
<evidence type="ECO:0000313" key="9">
    <source>
        <dbReference type="Proteomes" id="UP000216101"/>
    </source>
</evidence>
<keyword evidence="2" id="KW-1003">Cell membrane</keyword>
<keyword evidence="3 6" id="KW-0812">Transmembrane</keyword>
<keyword evidence="5 6" id="KW-0472">Membrane</keyword>
<dbReference type="EMBL" id="NHNI01000001">
    <property type="protein sequence ID" value="OZY86239.1"/>
    <property type="molecule type" value="Genomic_DNA"/>
</dbReference>
<comment type="subcellular location">
    <subcellularLocation>
        <location evidence="1">Cell membrane</location>
        <topology evidence="1">Multi-pass membrane protein</topology>
    </subcellularLocation>
</comment>
<dbReference type="InterPro" id="IPR051791">
    <property type="entry name" value="Pra-immunoreactive"/>
</dbReference>
<evidence type="ECO:0000256" key="3">
    <source>
        <dbReference type="ARBA" id="ARBA00022692"/>
    </source>
</evidence>
<evidence type="ECO:0000256" key="1">
    <source>
        <dbReference type="ARBA" id="ARBA00004651"/>
    </source>
</evidence>
<evidence type="ECO:0000256" key="5">
    <source>
        <dbReference type="ARBA" id="ARBA00023136"/>
    </source>
</evidence>
<comment type="caution">
    <text evidence="8">The sequence shown here is derived from an EMBL/GenBank/DDBJ whole genome shotgun (WGS) entry which is preliminary data.</text>
</comment>
<evidence type="ECO:0000256" key="6">
    <source>
        <dbReference type="SAM" id="Phobius"/>
    </source>
</evidence>
<evidence type="ECO:0000256" key="2">
    <source>
        <dbReference type="ARBA" id="ARBA00022475"/>
    </source>
</evidence>
<dbReference type="PANTHER" id="PTHR36115:SF4">
    <property type="entry name" value="MEMBRANE PROTEIN"/>
    <property type="match status" value="1"/>
</dbReference>
<evidence type="ECO:0000313" key="8">
    <source>
        <dbReference type="EMBL" id="OZY86239.1"/>
    </source>
</evidence>
<dbReference type="GO" id="GO:0005886">
    <property type="term" value="C:plasma membrane"/>
    <property type="evidence" value="ECO:0007669"/>
    <property type="project" value="UniProtKB-SubCell"/>
</dbReference>
<evidence type="ECO:0000259" key="7">
    <source>
        <dbReference type="Pfam" id="PF06271"/>
    </source>
</evidence>
<accession>A0A266QA69</accession>
<reference evidence="9" key="1">
    <citation type="submission" date="2017-05" db="EMBL/GenBank/DDBJ databases">
        <authorList>
            <person name="Barney B.M."/>
        </authorList>
    </citation>
    <scope>NUCLEOTIDE SEQUENCE [LARGE SCALE GENOMIC DNA]</scope>
    <source>
        <strain evidence="9">PSBB022</strain>
    </source>
</reference>
<proteinExistence type="predicted"/>
<gene>
    <name evidence="8" type="ORF">CBP51_04200</name>
</gene>
<keyword evidence="9" id="KW-1185">Reference proteome</keyword>
<dbReference type="RefSeq" id="WP_094983950.1">
    <property type="nucleotide sequence ID" value="NZ_NHNI01000001.1"/>
</dbReference>
<feature type="domain" description="RDD" evidence="7">
    <location>
        <begin position="22"/>
        <end position="158"/>
    </location>
</feature>
<name>A0A266QA69_9GAMM</name>
<dbReference type="PANTHER" id="PTHR36115">
    <property type="entry name" value="PROLINE-RICH ANTIGEN HOMOLOG-RELATED"/>
    <property type="match status" value="1"/>
</dbReference>
<feature type="transmembrane region" description="Helical" evidence="6">
    <location>
        <begin position="67"/>
        <end position="86"/>
    </location>
</feature>
<organism evidence="8 9">
    <name type="scientific">Cellvibrio mixtus</name>
    <dbReference type="NCBI Taxonomy" id="39650"/>
    <lineage>
        <taxon>Bacteria</taxon>
        <taxon>Pseudomonadati</taxon>
        <taxon>Pseudomonadota</taxon>
        <taxon>Gammaproteobacteria</taxon>
        <taxon>Cellvibrionales</taxon>
        <taxon>Cellvibrionaceae</taxon>
        <taxon>Cellvibrio</taxon>
    </lineage>
</organism>
<evidence type="ECO:0000256" key="4">
    <source>
        <dbReference type="ARBA" id="ARBA00022989"/>
    </source>
</evidence>
<dbReference type="Pfam" id="PF06271">
    <property type="entry name" value="RDD"/>
    <property type="match status" value="1"/>
</dbReference>
<feature type="transmembrane region" description="Helical" evidence="6">
    <location>
        <begin position="124"/>
        <end position="145"/>
    </location>
</feature>